<evidence type="ECO:0000256" key="5">
    <source>
        <dbReference type="ARBA" id="ARBA00023242"/>
    </source>
</evidence>
<evidence type="ECO:0000256" key="1">
    <source>
        <dbReference type="ARBA" id="ARBA00004123"/>
    </source>
</evidence>
<feature type="coiled-coil region" evidence="6">
    <location>
        <begin position="97"/>
        <end position="150"/>
    </location>
</feature>
<name>T1KQU1_TETUR</name>
<evidence type="ECO:0000313" key="7">
    <source>
        <dbReference type="EnsemblMetazoa" id="tetur18g01160.1"/>
    </source>
</evidence>
<gene>
    <name evidence="7" type="primary">107366438</name>
</gene>
<dbReference type="AlphaFoldDB" id="T1KQU1"/>
<evidence type="ECO:0000256" key="3">
    <source>
        <dbReference type="ARBA" id="ARBA00023015"/>
    </source>
</evidence>
<keyword evidence="2" id="KW-0678">Repressor</keyword>
<sequence>MSYTDYSSETDDASDNEVVMERYEDGNYLRINRRLFRANIPDWIYQDRLAKLYEEIRQVREGTHPVCVALIAECSKEMNERLIAAKAYYDNEREKINKEYIRRKEAIEKELEAAKVAAKEKIRAELMEKMKTLESEYAAAKKSLETYTTTKKLQKSPNDAA</sequence>
<organism evidence="7 8">
    <name type="scientific">Tetranychus urticae</name>
    <name type="common">Two-spotted spider mite</name>
    <dbReference type="NCBI Taxonomy" id="32264"/>
    <lineage>
        <taxon>Eukaryota</taxon>
        <taxon>Metazoa</taxon>
        <taxon>Ecdysozoa</taxon>
        <taxon>Arthropoda</taxon>
        <taxon>Chelicerata</taxon>
        <taxon>Arachnida</taxon>
        <taxon>Acari</taxon>
        <taxon>Acariformes</taxon>
        <taxon>Trombidiformes</taxon>
        <taxon>Prostigmata</taxon>
        <taxon>Eleutherengona</taxon>
        <taxon>Raphignathae</taxon>
        <taxon>Tetranychoidea</taxon>
        <taxon>Tetranychidae</taxon>
        <taxon>Tetranychus</taxon>
    </lineage>
</organism>
<protein>
    <submittedName>
        <fullName evidence="7">Uncharacterized protein</fullName>
    </submittedName>
</protein>
<comment type="subcellular location">
    <subcellularLocation>
        <location evidence="1">Nucleus</location>
    </subcellularLocation>
</comment>
<dbReference type="KEGG" id="tut:107366438"/>
<dbReference type="Proteomes" id="UP000015104">
    <property type="component" value="Unassembled WGS sequence"/>
</dbReference>
<keyword evidence="6" id="KW-0175">Coiled coil</keyword>
<evidence type="ECO:0000256" key="4">
    <source>
        <dbReference type="ARBA" id="ARBA00023163"/>
    </source>
</evidence>
<keyword evidence="5" id="KW-0539">Nucleus</keyword>
<keyword evidence="3" id="KW-0805">Transcription regulation</keyword>
<dbReference type="HOGENOM" id="CLU_1379741_0_0_1"/>
<accession>T1KQU1</accession>
<dbReference type="EMBL" id="CAEY01000381">
    <property type="status" value="NOT_ANNOTATED_CDS"/>
    <property type="molecule type" value="Genomic_DNA"/>
</dbReference>
<dbReference type="InterPro" id="IPR013907">
    <property type="entry name" value="Sds3"/>
</dbReference>
<dbReference type="Pfam" id="PF08598">
    <property type="entry name" value="Sds3"/>
    <property type="match status" value="1"/>
</dbReference>
<proteinExistence type="predicted"/>
<dbReference type="GO" id="GO:0010468">
    <property type="term" value="P:regulation of gene expression"/>
    <property type="evidence" value="ECO:0007669"/>
    <property type="project" value="UniProtKB-ARBA"/>
</dbReference>
<dbReference type="EnsemblMetazoa" id="tetur18g01160.1">
    <property type="protein sequence ID" value="tetur18g01160.1"/>
    <property type="gene ID" value="tetur18g01160"/>
</dbReference>
<dbReference type="PANTHER" id="PTHR21964">
    <property type="entry name" value="BREAST CANCER METASTASIS-SUPPRESSOR 1"/>
    <property type="match status" value="1"/>
</dbReference>
<reference evidence="8" key="1">
    <citation type="submission" date="2011-08" db="EMBL/GenBank/DDBJ databases">
        <authorList>
            <person name="Rombauts S."/>
        </authorList>
    </citation>
    <scope>NUCLEOTIDE SEQUENCE</scope>
    <source>
        <strain evidence="8">London</strain>
    </source>
</reference>
<keyword evidence="8" id="KW-1185">Reference proteome</keyword>
<dbReference type="GO" id="GO:0005654">
    <property type="term" value="C:nucleoplasm"/>
    <property type="evidence" value="ECO:0007669"/>
    <property type="project" value="UniProtKB-ARBA"/>
</dbReference>
<reference evidence="7" key="2">
    <citation type="submission" date="2015-06" db="UniProtKB">
        <authorList>
            <consortium name="EnsemblMetazoa"/>
        </authorList>
    </citation>
    <scope>IDENTIFICATION</scope>
</reference>
<evidence type="ECO:0000256" key="2">
    <source>
        <dbReference type="ARBA" id="ARBA00022491"/>
    </source>
</evidence>
<dbReference type="OrthoDB" id="70376at2759"/>
<dbReference type="STRING" id="32264.T1KQU1"/>
<evidence type="ECO:0000313" key="8">
    <source>
        <dbReference type="Proteomes" id="UP000015104"/>
    </source>
</evidence>
<evidence type="ECO:0000256" key="6">
    <source>
        <dbReference type="SAM" id="Coils"/>
    </source>
</evidence>
<keyword evidence="4" id="KW-0804">Transcription</keyword>